<dbReference type="AlphaFoldDB" id="A0A7K1SUQ5"/>
<evidence type="ECO:0000313" key="7">
    <source>
        <dbReference type="Proteomes" id="UP000462014"/>
    </source>
</evidence>
<keyword evidence="2" id="KW-0805">Transcription regulation</keyword>
<sequence>MAYSLLSDEELVLRLKAGDADAVKEIYNRYWKEILLTYHRKLHDQELAEELTQNLFISLWEKRNSAEIKHLRFYLFGAVKYSIINYHKALSIKNKHLDYYRLDKQEQENVTEKQVLLHDLSLAIEKGIELLPVKTKQVFRLSRMQHHSVKEISSDLNISEKAVEYHISRSVKVLKLYLKEYLLTLTLMLLLLH</sequence>
<dbReference type="Pfam" id="PF08281">
    <property type="entry name" value="Sigma70_r4_2"/>
    <property type="match status" value="1"/>
</dbReference>
<dbReference type="GO" id="GO:0003677">
    <property type="term" value="F:DNA binding"/>
    <property type="evidence" value="ECO:0007669"/>
    <property type="project" value="InterPro"/>
</dbReference>
<dbReference type="InterPro" id="IPR013324">
    <property type="entry name" value="RNA_pol_sigma_r3/r4-like"/>
</dbReference>
<dbReference type="InterPro" id="IPR039425">
    <property type="entry name" value="RNA_pol_sigma-70-like"/>
</dbReference>
<dbReference type="InterPro" id="IPR036388">
    <property type="entry name" value="WH-like_DNA-bd_sf"/>
</dbReference>
<keyword evidence="4" id="KW-0804">Transcription</keyword>
<evidence type="ECO:0000259" key="5">
    <source>
        <dbReference type="Pfam" id="PF08281"/>
    </source>
</evidence>
<keyword evidence="3" id="KW-0731">Sigma factor</keyword>
<dbReference type="Gene3D" id="1.10.10.10">
    <property type="entry name" value="Winged helix-like DNA-binding domain superfamily/Winged helix DNA-binding domain"/>
    <property type="match status" value="1"/>
</dbReference>
<dbReference type="GO" id="GO:0016987">
    <property type="term" value="F:sigma factor activity"/>
    <property type="evidence" value="ECO:0007669"/>
    <property type="project" value="UniProtKB-KW"/>
</dbReference>
<dbReference type="InterPro" id="IPR013249">
    <property type="entry name" value="RNA_pol_sigma70_r4_t2"/>
</dbReference>
<dbReference type="Gene3D" id="1.10.1740.10">
    <property type="match status" value="1"/>
</dbReference>
<evidence type="ECO:0000313" key="6">
    <source>
        <dbReference type="EMBL" id="MVN21072.1"/>
    </source>
</evidence>
<dbReference type="PANTHER" id="PTHR43133">
    <property type="entry name" value="RNA POLYMERASE ECF-TYPE SIGMA FACTO"/>
    <property type="match status" value="1"/>
</dbReference>
<dbReference type="Proteomes" id="UP000462014">
    <property type="component" value="Unassembled WGS sequence"/>
</dbReference>
<organism evidence="6 7">
    <name type="scientific">Mucilaginibacter arboris</name>
    <dbReference type="NCBI Taxonomy" id="2682090"/>
    <lineage>
        <taxon>Bacteria</taxon>
        <taxon>Pseudomonadati</taxon>
        <taxon>Bacteroidota</taxon>
        <taxon>Sphingobacteriia</taxon>
        <taxon>Sphingobacteriales</taxon>
        <taxon>Sphingobacteriaceae</taxon>
        <taxon>Mucilaginibacter</taxon>
    </lineage>
</organism>
<evidence type="ECO:0000256" key="2">
    <source>
        <dbReference type="ARBA" id="ARBA00023015"/>
    </source>
</evidence>
<evidence type="ECO:0000256" key="3">
    <source>
        <dbReference type="ARBA" id="ARBA00023082"/>
    </source>
</evidence>
<gene>
    <name evidence="6" type="ORF">GO621_05935</name>
</gene>
<dbReference type="InterPro" id="IPR014284">
    <property type="entry name" value="RNA_pol_sigma-70_dom"/>
</dbReference>
<dbReference type="SUPFAM" id="SSF88946">
    <property type="entry name" value="Sigma2 domain of RNA polymerase sigma factors"/>
    <property type="match status" value="1"/>
</dbReference>
<feature type="domain" description="RNA polymerase sigma factor 70 region 4 type 2" evidence="5">
    <location>
        <begin position="123"/>
        <end position="172"/>
    </location>
</feature>
<protein>
    <submittedName>
        <fullName evidence="6">Sigma-70 family RNA polymerase sigma factor</fullName>
    </submittedName>
</protein>
<comment type="caution">
    <text evidence="6">The sequence shown here is derived from an EMBL/GenBank/DDBJ whole genome shotgun (WGS) entry which is preliminary data.</text>
</comment>
<dbReference type="PANTHER" id="PTHR43133:SF46">
    <property type="entry name" value="RNA POLYMERASE SIGMA-70 FACTOR ECF SUBFAMILY"/>
    <property type="match status" value="1"/>
</dbReference>
<dbReference type="InterPro" id="IPR013325">
    <property type="entry name" value="RNA_pol_sigma_r2"/>
</dbReference>
<dbReference type="NCBIfam" id="TIGR02937">
    <property type="entry name" value="sigma70-ECF"/>
    <property type="match status" value="1"/>
</dbReference>
<reference evidence="6 7" key="1">
    <citation type="submission" date="2019-12" db="EMBL/GenBank/DDBJ databases">
        <title>Mucilaginibacter sp. HMF7410 genome sequencing and assembly.</title>
        <authorList>
            <person name="Kang H."/>
            <person name="Cha I."/>
            <person name="Kim H."/>
            <person name="Joh K."/>
        </authorList>
    </citation>
    <scope>NUCLEOTIDE SEQUENCE [LARGE SCALE GENOMIC DNA]</scope>
    <source>
        <strain evidence="6 7">HMF7410</strain>
    </source>
</reference>
<name>A0A7K1SUQ5_9SPHI</name>
<keyword evidence="7" id="KW-1185">Reference proteome</keyword>
<dbReference type="GO" id="GO:0006352">
    <property type="term" value="P:DNA-templated transcription initiation"/>
    <property type="evidence" value="ECO:0007669"/>
    <property type="project" value="InterPro"/>
</dbReference>
<dbReference type="SUPFAM" id="SSF88659">
    <property type="entry name" value="Sigma3 and sigma4 domains of RNA polymerase sigma factors"/>
    <property type="match status" value="1"/>
</dbReference>
<evidence type="ECO:0000256" key="4">
    <source>
        <dbReference type="ARBA" id="ARBA00023163"/>
    </source>
</evidence>
<dbReference type="EMBL" id="WPIK01000004">
    <property type="protein sequence ID" value="MVN21072.1"/>
    <property type="molecule type" value="Genomic_DNA"/>
</dbReference>
<dbReference type="RefSeq" id="WP_157565102.1">
    <property type="nucleotide sequence ID" value="NZ_WPIK01000004.1"/>
</dbReference>
<accession>A0A7K1SUQ5</accession>
<comment type="similarity">
    <text evidence="1">Belongs to the sigma-70 factor family. ECF subfamily.</text>
</comment>
<evidence type="ECO:0000256" key="1">
    <source>
        <dbReference type="ARBA" id="ARBA00010641"/>
    </source>
</evidence>
<proteinExistence type="inferred from homology"/>